<dbReference type="Proteomes" id="UP000242188">
    <property type="component" value="Unassembled WGS sequence"/>
</dbReference>
<dbReference type="PROSITE" id="PS51747">
    <property type="entry name" value="CYT_DCMP_DEAMINASES_2"/>
    <property type="match status" value="1"/>
</dbReference>
<evidence type="ECO:0000256" key="2">
    <source>
        <dbReference type="ARBA" id="ARBA00006576"/>
    </source>
</evidence>
<evidence type="ECO:0000256" key="1">
    <source>
        <dbReference type="ARBA" id="ARBA00001947"/>
    </source>
</evidence>
<dbReference type="Pfam" id="PF00383">
    <property type="entry name" value="dCMP_cyt_deam_1"/>
    <property type="match status" value="1"/>
</dbReference>
<dbReference type="EC" id="3.5.4.12" evidence="7"/>
<evidence type="ECO:0000256" key="3">
    <source>
        <dbReference type="ARBA" id="ARBA00022723"/>
    </source>
</evidence>
<feature type="binding site" evidence="10">
    <location>
        <position position="89"/>
    </location>
    <ligand>
        <name>Zn(2+)</name>
        <dbReference type="ChEBI" id="CHEBI:29105"/>
        <note>catalytic</note>
    </ligand>
</feature>
<reference evidence="12 13" key="1">
    <citation type="journal article" date="2017" name="Nat. Ecol. Evol.">
        <title>Scallop genome provides insights into evolution of bilaterian karyotype and development.</title>
        <authorList>
            <person name="Wang S."/>
            <person name="Zhang J."/>
            <person name="Jiao W."/>
            <person name="Li J."/>
            <person name="Xun X."/>
            <person name="Sun Y."/>
            <person name="Guo X."/>
            <person name="Huan P."/>
            <person name="Dong B."/>
            <person name="Zhang L."/>
            <person name="Hu X."/>
            <person name="Sun X."/>
            <person name="Wang J."/>
            <person name="Zhao C."/>
            <person name="Wang Y."/>
            <person name="Wang D."/>
            <person name="Huang X."/>
            <person name="Wang R."/>
            <person name="Lv J."/>
            <person name="Li Y."/>
            <person name="Zhang Z."/>
            <person name="Liu B."/>
            <person name="Lu W."/>
            <person name="Hui Y."/>
            <person name="Liang J."/>
            <person name="Zhou Z."/>
            <person name="Hou R."/>
            <person name="Li X."/>
            <person name="Liu Y."/>
            <person name="Li H."/>
            <person name="Ning X."/>
            <person name="Lin Y."/>
            <person name="Zhao L."/>
            <person name="Xing Q."/>
            <person name="Dou J."/>
            <person name="Li Y."/>
            <person name="Mao J."/>
            <person name="Guo H."/>
            <person name="Dou H."/>
            <person name="Li T."/>
            <person name="Mu C."/>
            <person name="Jiang W."/>
            <person name="Fu Q."/>
            <person name="Fu X."/>
            <person name="Miao Y."/>
            <person name="Liu J."/>
            <person name="Yu Q."/>
            <person name="Li R."/>
            <person name="Liao H."/>
            <person name="Li X."/>
            <person name="Kong Y."/>
            <person name="Jiang Z."/>
            <person name="Chourrout D."/>
            <person name="Li R."/>
            <person name="Bao Z."/>
        </authorList>
    </citation>
    <scope>NUCLEOTIDE SEQUENCE [LARGE SCALE GENOMIC DNA]</scope>
    <source>
        <strain evidence="12 13">PY_sf001</strain>
    </source>
</reference>
<dbReference type="FunFam" id="3.40.140.10:FF:000021">
    <property type="entry name" value="Deoxycytidylate deaminase"/>
    <property type="match status" value="1"/>
</dbReference>
<dbReference type="EMBL" id="NEDP02004037">
    <property type="protein sequence ID" value="OWF47067.1"/>
    <property type="molecule type" value="Genomic_DNA"/>
</dbReference>
<dbReference type="InterPro" id="IPR016192">
    <property type="entry name" value="APOBEC/CMP_deaminase_Zn-bd"/>
</dbReference>
<dbReference type="PANTHER" id="PTHR11086:SF18">
    <property type="entry name" value="DEOXYCYTIDYLATE DEAMINASE"/>
    <property type="match status" value="1"/>
</dbReference>
<evidence type="ECO:0000256" key="5">
    <source>
        <dbReference type="ARBA" id="ARBA00022801"/>
    </source>
</evidence>
<dbReference type="GO" id="GO:0008270">
    <property type="term" value="F:zinc ion binding"/>
    <property type="evidence" value="ECO:0007669"/>
    <property type="project" value="InterPro"/>
</dbReference>
<keyword evidence="5" id="KW-0378">Hydrolase</keyword>
<dbReference type="Gene3D" id="3.40.140.10">
    <property type="entry name" value="Cytidine Deaminase, domain 2"/>
    <property type="match status" value="1"/>
</dbReference>
<evidence type="ECO:0000256" key="10">
    <source>
        <dbReference type="PIRSR" id="PIRSR006019-2"/>
    </source>
</evidence>
<dbReference type="GO" id="GO:0005737">
    <property type="term" value="C:cytoplasm"/>
    <property type="evidence" value="ECO:0007669"/>
    <property type="project" value="TreeGrafter"/>
</dbReference>
<keyword evidence="13" id="KW-1185">Reference proteome</keyword>
<dbReference type="PIRSF" id="PIRSF006019">
    <property type="entry name" value="dCMP_deaminase"/>
    <property type="match status" value="1"/>
</dbReference>
<evidence type="ECO:0000256" key="4">
    <source>
        <dbReference type="ARBA" id="ARBA00022727"/>
    </source>
</evidence>
<keyword evidence="3 10" id="KW-0479">Metal-binding</keyword>
<dbReference type="AlphaFoldDB" id="A0A210QE79"/>
<dbReference type="GO" id="GO:0004132">
    <property type="term" value="F:dCMP deaminase activity"/>
    <property type="evidence" value="ECO:0007669"/>
    <property type="project" value="UniProtKB-EC"/>
</dbReference>
<evidence type="ECO:0000259" key="11">
    <source>
        <dbReference type="PROSITE" id="PS51747"/>
    </source>
</evidence>
<feature type="binding site" evidence="10">
    <location>
        <position position="118"/>
    </location>
    <ligand>
        <name>Zn(2+)</name>
        <dbReference type="ChEBI" id="CHEBI:29105"/>
        <note>catalytic</note>
    </ligand>
</feature>
<evidence type="ECO:0000256" key="9">
    <source>
        <dbReference type="PIRSR" id="PIRSR006019-1"/>
    </source>
</evidence>
<dbReference type="InterPro" id="IPR002125">
    <property type="entry name" value="CMP_dCMP_dom"/>
</dbReference>
<accession>A0A210QE79</accession>
<dbReference type="GO" id="GO:0006220">
    <property type="term" value="P:pyrimidine nucleotide metabolic process"/>
    <property type="evidence" value="ECO:0007669"/>
    <property type="project" value="InterPro"/>
</dbReference>
<keyword evidence="6 10" id="KW-0862">Zinc</keyword>
<dbReference type="STRING" id="6573.A0A210QE79"/>
<evidence type="ECO:0000256" key="7">
    <source>
        <dbReference type="ARBA" id="ARBA00038938"/>
    </source>
</evidence>
<evidence type="ECO:0000313" key="13">
    <source>
        <dbReference type="Proteomes" id="UP000242188"/>
    </source>
</evidence>
<gene>
    <name evidence="12" type="ORF">KP79_PYT12555</name>
</gene>
<comment type="cofactor">
    <cofactor evidence="1 10">
        <name>Zn(2+)</name>
        <dbReference type="ChEBI" id="CHEBI:29105"/>
    </cofactor>
</comment>
<dbReference type="PANTHER" id="PTHR11086">
    <property type="entry name" value="DEOXYCYTIDYLATE DEAMINASE-RELATED"/>
    <property type="match status" value="1"/>
</dbReference>
<evidence type="ECO:0000313" key="12">
    <source>
        <dbReference type="EMBL" id="OWF47067.1"/>
    </source>
</evidence>
<feature type="active site" description="Proton donor" evidence="9">
    <location>
        <position position="91"/>
    </location>
</feature>
<dbReference type="InterPro" id="IPR016473">
    <property type="entry name" value="dCMP_deaminase"/>
</dbReference>
<comment type="caution">
    <text evidence="12">The sequence shown here is derived from an EMBL/GenBank/DDBJ whole genome shotgun (WGS) entry which is preliminary data.</text>
</comment>
<evidence type="ECO:0000256" key="6">
    <source>
        <dbReference type="ARBA" id="ARBA00022833"/>
    </source>
</evidence>
<dbReference type="PROSITE" id="PS00903">
    <property type="entry name" value="CYT_DCMP_DEAMINASES_1"/>
    <property type="match status" value="1"/>
</dbReference>
<protein>
    <recommendedName>
        <fullName evidence="8">dCMP deaminase</fullName>
        <ecNumber evidence="7">3.5.4.12</ecNumber>
    </recommendedName>
    <alternativeName>
        <fullName evidence="8">dCMP deaminase</fullName>
    </alternativeName>
</protein>
<dbReference type="InterPro" id="IPR015517">
    <property type="entry name" value="dCMP_deaminase-rel"/>
</dbReference>
<sequence length="159" mass="17946">MKGSESKKNDIISWEEYFMGVALLSSRRSKDPNTQVGACIVNKFKRIVGLGYNGFPDNIPDNDNKLPWGKSSEKDAEGYVQHKGLYVCHAEMNAIVNKLSVDITGCTMYTTLSPCNECAKLICQLRLGKVVYYERKTEDKEGKYKAAEKMFKEAGIEWV</sequence>
<dbReference type="OrthoDB" id="6710946at2759"/>
<dbReference type="CDD" id="cd01286">
    <property type="entry name" value="deoxycytidylate_deaminase"/>
    <property type="match status" value="1"/>
</dbReference>
<dbReference type="InterPro" id="IPR035105">
    <property type="entry name" value="Deoxycytidylate_deaminase_dom"/>
</dbReference>
<feature type="binding site" evidence="10">
    <location>
        <position position="115"/>
    </location>
    <ligand>
        <name>Zn(2+)</name>
        <dbReference type="ChEBI" id="CHEBI:29105"/>
        <note>catalytic</note>
    </ligand>
</feature>
<dbReference type="SUPFAM" id="SSF53927">
    <property type="entry name" value="Cytidine deaminase-like"/>
    <property type="match status" value="1"/>
</dbReference>
<proteinExistence type="inferred from homology"/>
<evidence type="ECO:0000256" key="8">
    <source>
        <dbReference type="ARBA" id="ARBA00041763"/>
    </source>
</evidence>
<name>A0A210QE79_MIZYE</name>
<comment type="similarity">
    <text evidence="2">Belongs to the cytidine and deoxycytidylate deaminase family.</text>
</comment>
<dbReference type="InterPro" id="IPR016193">
    <property type="entry name" value="Cytidine_deaminase-like"/>
</dbReference>
<dbReference type="GO" id="GO:0009165">
    <property type="term" value="P:nucleotide biosynthetic process"/>
    <property type="evidence" value="ECO:0007669"/>
    <property type="project" value="UniProtKB-KW"/>
</dbReference>
<keyword evidence="4" id="KW-0545">Nucleotide biosynthesis</keyword>
<organism evidence="12 13">
    <name type="scientific">Mizuhopecten yessoensis</name>
    <name type="common">Japanese scallop</name>
    <name type="synonym">Patinopecten yessoensis</name>
    <dbReference type="NCBI Taxonomy" id="6573"/>
    <lineage>
        <taxon>Eukaryota</taxon>
        <taxon>Metazoa</taxon>
        <taxon>Spiralia</taxon>
        <taxon>Lophotrochozoa</taxon>
        <taxon>Mollusca</taxon>
        <taxon>Bivalvia</taxon>
        <taxon>Autobranchia</taxon>
        <taxon>Pteriomorphia</taxon>
        <taxon>Pectinida</taxon>
        <taxon>Pectinoidea</taxon>
        <taxon>Pectinidae</taxon>
        <taxon>Mizuhopecten</taxon>
    </lineage>
</organism>
<feature type="domain" description="CMP/dCMP-type deaminase" evidence="11">
    <location>
        <begin position="13"/>
        <end position="158"/>
    </location>
</feature>